<keyword evidence="7" id="KW-0328">Glycosyltransferase</keyword>
<feature type="chain" id="PRO_5043441171" description="Glycoprotein-N-acetylgalactosamine 3-beta-galactosyltransferase 1" evidence="23">
    <location>
        <begin position="26"/>
        <end position="372"/>
    </location>
</feature>
<evidence type="ECO:0000259" key="24">
    <source>
        <dbReference type="Pfam" id="PF02434"/>
    </source>
</evidence>
<dbReference type="Pfam" id="PF02434">
    <property type="entry name" value="Fringe"/>
    <property type="match status" value="1"/>
</dbReference>
<proteinExistence type="inferred from homology"/>
<keyword evidence="12" id="KW-0735">Signal-anchor</keyword>
<sequence length="372" mass="41930">MSKETSLKTALLIVISMMLGALLSSLDIVPPLDNDRREPLTHADLEGEQIPSFPLDTHSHPDEITEARQEVQEVRVLCWVLTTPTSHLSKAVHVRATWGSRCDKLIFISSKNDTELGAIDVGVGEGRQVLWGKTKAALTHAYNLYLEDYDWFFKADDDTYAVMENLRYMLAIYDPNFPIYFGSRFKLFTKQGYMSGGGGYVLSREALKQFIEVSLPNKKLCKGDTNTGAEDAELGKCLDNIGVVAGDSRDSYGRGRFFPFTPVTHLFGLVPDWYLDYVYYKPDMGLNCCSDSAVAFHYVDSHLMYQLEYLLYHLRPHGVYHRLPDPAPLPPDTKSIPFQALRKVAGSGWVAAATERPQQVNHEEQKYMNAVD</sequence>
<name>A0AAW0W7Q6_CHEQU</name>
<evidence type="ECO:0000256" key="23">
    <source>
        <dbReference type="SAM" id="SignalP"/>
    </source>
</evidence>
<evidence type="ECO:0000256" key="10">
    <source>
        <dbReference type="ARBA" id="ARBA00022723"/>
    </source>
</evidence>
<evidence type="ECO:0000256" key="7">
    <source>
        <dbReference type="ARBA" id="ARBA00022676"/>
    </source>
</evidence>
<feature type="signal peptide" evidence="23">
    <location>
        <begin position="1"/>
        <end position="25"/>
    </location>
</feature>
<evidence type="ECO:0000256" key="9">
    <source>
        <dbReference type="ARBA" id="ARBA00022692"/>
    </source>
</evidence>
<dbReference type="EMBL" id="JARKIK010000082">
    <property type="protein sequence ID" value="KAK8725655.1"/>
    <property type="molecule type" value="Genomic_DNA"/>
</dbReference>
<evidence type="ECO:0000313" key="26">
    <source>
        <dbReference type="Proteomes" id="UP001445076"/>
    </source>
</evidence>
<dbReference type="PANTHER" id="PTHR23033:SF14">
    <property type="entry name" value="GLYCOPROTEIN-N-ACETYLGALACTOSAMINE 3-BETA-GALACTOSYLTRANSFERASE 1-RELATED"/>
    <property type="match status" value="1"/>
</dbReference>
<gene>
    <name evidence="25" type="ORF">OTU49_010669</name>
</gene>
<dbReference type="GO" id="GO:0000166">
    <property type="term" value="F:nucleotide binding"/>
    <property type="evidence" value="ECO:0007669"/>
    <property type="project" value="UniProtKB-KW"/>
</dbReference>
<keyword evidence="26" id="KW-1185">Reference proteome</keyword>
<evidence type="ECO:0000256" key="21">
    <source>
        <dbReference type="ARBA" id="ARBA00043065"/>
    </source>
</evidence>
<keyword evidence="10" id="KW-0479">Metal-binding</keyword>
<evidence type="ECO:0000256" key="2">
    <source>
        <dbReference type="ARBA" id="ARBA00004606"/>
    </source>
</evidence>
<evidence type="ECO:0000256" key="15">
    <source>
        <dbReference type="ARBA" id="ARBA00023157"/>
    </source>
</evidence>
<evidence type="ECO:0000256" key="16">
    <source>
        <dbReference type="ARBA" id="ARBA00023180"/>
    </source>
</evidence>
<evidence type="ECO:0000256" key="17">
    <source>
        <dbReference type="ARBA" id="ARBA00023211"/>
    </source>
</evidence>
<reference evidence="25 26" key="1">
    <citation type="journal article" date="2024" name="BMC Genomics">
        <title>Genome assembly of redclaw crayfish (Cherax quadricarinatus) provides insights into its immune adaptation and hypoxia tolerance.</title>
        <authorList>
            <person name="Liu Z."/>
            <person name="Zheng J."/>
            <person name="Li H."/>
            <person name="Fang K."/>
            <person name="Wang S."/>
            <person name="He J."/>
            <person name="Zhou D."/>
            <person name="Weng S."/>
            <person name="Chi M."/>
            <person name="Gu Z."/>
            <person name="He J."/>
            <person name="Li F."/>
            <person name="Wang M."/>
        </authorList>
    </citation>
    <scope>NUCLEOTIDE SEQUENCE [LARGE SCALE GENOMIC DNA]</scope>
    <source>
        <strain evidence="25">ZL_2023a</strain>
    </source>
</reference>
<dbReference type="PANTHER" id="PTHR23033">
    <property type="entry name" value="BETA1,3-GALACTOSYLTRANSFERASE"/>
    <property type="match status" value="1"/>
</dbReference>
<comment type="pathway">
    <text evidence="3">Protein modification; protein glycosylation.</text>
</comment>
<evidence type="ECO:0000256" key="4">
    <source>
        <dbReference type="ARBA" id="ARBA00006462"/>
    </source>
</evidence>
<keyword evidence="16" id="KW-0325">Glycoprotein</keyword>
<evidence type="ECO:0000256" key="3">
    <source>
        <dbReference type="ARBA" id="ARBA00004922"/>
    </source>
</evidence>
<comment type="cofactor">
    <cofactor evidence="1">
        <name>Mn(2+)</name>
        <dbReference type="ChEBI" id="CHEBI:29035"/>
    </cofactor>
</comment>
<evidence type="ECO:0000256" key="20">
    <source>
        <dbReference type="ARBA" id="ARBA00042009"/>
    </source>
</evidence>
<comment type="similarity">
    <text evidence="4">Belongs to the glycosyltransferase 31 family. Beta3-Gal-T subfamily.</text>
</comment>
<dbReference type="EC" id="2.4.1.122" evidence="6"/>
<dbReference type="Gene3D" id="3.90.550.50">
    <property type="match status" value="1"/>
</dbReference>
<dbReference type="InterPro" id="IPR026050">
    <property type="entry name" value="C1GALT1/C1GALT1_chp1"/>
</dbReference>
<dbReference type="GO" id="GO:0030145">
    <property type="term" value="F:manganese ion binding"/>
    <property type="evidence" value="ECO:0007669"/>
    <property type="project" value="UniProtKB-ARBA"/>
</dbReference>
<feature type="domain" description="Fringe-like glycosyltransferase" evidence="24">
    <location>
        <begin position="76"/>
        <end position="242"/>
    </location>
</feature>
<comment type="function">
    <text evidence="22">Glycosyltransferase that generates the core 1 O-glycan Gal-beta1-3GalNAc-alpha1-Ser/Thr (T antigen), which is a precursor for many extended O-glycans in glycoproteins.</text>
</comment>
<organism evidence="25 26">
    <name type="scientific">Cherax quadricarinatus</name>
    <name type="common">Australian red claw crayfish</name>
    <dbReference type="NCBI Taxonomy" id="27406"/>
    <lineage>
        <taxon>Eukaryota</taxon>
        <taxon>Metazoa</taxon>
        <taxon>Ecdysozoa</taxon>
        <taxon>Arthropoda</taxon>
        <taxon>Crustacea</taxon>
        <taxon>Multicrustacea</taxon>
        <taxon>Malacostraca</taxon>
        <taxon>Eumalacostraca</taxon>
        <taxon>Eucarida</taxon>
        <taxon>Decapoda</taxon>
        <taxon>Pleocyemata</taxon>
        <taxon>Astacidea</taxon>
        <taxon>Parastacoidea</taxon>
        <taxon>Parastacidae</taxon>
        <taxon>Cherax</taxon>
    </lineage>
</organism>
<evidence type="ECO:0000256" key="11">
    <source>
        <dbReference type="ARBA" id="ARBA00022741"/>
    </source>
</evidence>
<dbReference type="Proteomes" id="UP001445076">
    <property type="component" value="Unassembled WGS sequence"/>
</dbReference>
<evidence type="ECO:0000256" key="19">
    <source>
        <dbReference type="ARBA" id="ARBA00041226"/>
    </source>
</evidence>
<dbReference type="GO" id="GO:0016020">
    <property type="term" value="C:membrane"/>
    <property type="evidence" value="ECO:0007669"/>
    <property type="project" value="UniProtKB-SubCell"/>
</dbReference>
<evidence type="ECO:0000256" key="6">
    <source>
        <dbReference type="ARBA" id="ARBA00012557"/>
    </source>
</evidence>
<evidence type="ECO:0000256" key="13">
    <source>
        <dbReference type="ARBA" id="ARBA00022989"/>
    </source>
</evidence>
<dbReference type="FunFam" id="3.90.550.50:FF:000017">
    <property type="entry name" value="Glycoprotein-N-acetylgalactosamine 3-beta-galactosyltransferase 1"/>
    <property type="match status" value="1"/>
</dbReference>
<evidence type="ECO:0000256" key="8">
    <source>
        <dbReference type="ARBA" id="ARBA00022679"/>
    </source>
</evidence>
<keyword evidence="23" id="KW-0732">Signal</keyword>
<evidence type="ECO:0000256" key="12">
    <source>
        <dbReference type="ARBA" id="ARBA00022968"/>
    </source>
</evidence>
<keyword evidence="13" id="KW-1133">Transmembrane helix</keyword>
<keyword evidence="8" id="KW-0808">Transferase</keyword>
<keyword evidence="11" id="KW-0547">Nucleotide-binding</keyword>
<keyword evidence="9" id="KW-0812">Transmembrane</keyword>
<evidence type="ECO:0000256" key="22">
    <source>
        <dbReference type="ARBA" id="ARBA00059245"/>
    </source>
</evidence>
<evidence type="ECO:0000256" key="14">
    <source>
        <dbReference type="ARBA" id="ARBA00023136"/>
    </source>
</evidence>
<keyword evidence="15" id="KW-1015">Disulfide bond</keyword>
<comment type="subcellular location">
    <subcellularLocation>
        <location evidence="2">Membrane</location>
        <topology evidence="2">Single-pass type II membrane protein</topology>
    </subcellularLocation>
</comment>
<protein>
    <recommendedName>
        <fullName evidence="18">Glycoprotein-N-acetylgalactosamine 3-beta-galactosyltransferase 1</fullName>
        <ecNumber evidence="6">2.4.1.122</ecNumber>
    </recommendedName>
    <alternativeName>
        <fullName evidence="20">Core 1 O-glycan T-synthase</fullName>
    </alternativeName>
    <alternativeName>
        <fullName evidence="21">Core 1 UDP-galactose:N-acetylgalactosamine-alpha-R beta 1,3-galactosyltransferase 1</fullName>
    </alternativeName>
    <alternativeName>
        <fullName evidence="19">Core 1 beta1,3-galactosyltransferase 1</fullName>
    </alternativeName>
</protein>
<evidence type="ECO:0000256" key="18">
    <source>
        <dbReference type="ARBA" id="ARBA00040898"/>
    </source>
</evidence>
<comment type="subunit">
    <text evidence="5">Homodimer; disulfide-linked.</text>
</comment>
<dbReference type="GO" id="GO:0016263">
    <property type="term" value="F:glycoprotein-N-acetylgalactosamine 3-beta-galactosyltransferase activity"/>
    <property type="evidence" value="ECO:0007669"/>
    <property type="project" value="UniProtKB-EC"/>
</dbReference>
<keyword evidence="14" id="KW-0472">Membrane</keyword>
<evidence type="ECO:0000256" key="5">
    <source>
        <dbReference type="ARBA" id="ARBA00011748"/>
    </source>
</evidence>
<comment type="caution">
    <text evidence="25">The sequence shown here is derived from an EMBL/GenBank/DDBJ whole genome shotgun (WGS) entry which is preliminary data.</text>
</comment>
<dbReference type="InterPro" id="IPR003378">
    <property type="entry name" value="Fringe-like_glycosylTrfase"/>
</dbReference>
<accession>A0AAW0W7Q6</accession>
<evidence type="ECO:0000256" key="1">
    <source>
        <dbReference type="ARBA" id="ARBA00001936"/>
    </source>
</evidence>
<evidence type="ECO:0000313" key="25">
    <source>
        <dbReference type="EMBL" id="KAK8725655.1"/>
    </source>
</evidence>
<keyword evidence="17" id="KW-0464">Manganese</keyword>
<dbReference type="AlphaFoldDB" id="A0AAW0W7Q6"/>